<evidence type="ECO:0000256" key="5">
    <source>
        <dbReference type="ARBA" id="ARBA00022989"/>
    </source>
</evidence>
<dbReference type="GO" id="GO:0051117">
    <property type="term" value="F:ATPase binding"/>
    <property type="evidence" value="ECO:0007669"/>
    <property type="project" value="TreeGrafter"/>
</dbReference>
<feature type="transmembrane region" description="Helical" evidence="8">
    <location>
        <begin position="355"/>
        <end position="375"/>
    </location>
</feature>
<dbReference type="InterPro" id="IPR002490">
    <property type="entry name" value="V-ATPase_116kDa_su"/>
</dbReference>
<feature type="transmembrane region" description="Helical" evidence="8">
    <location>
        <begin position="427"/>
        <end position="447"/>
    </location>
</feature>
<evidence type="ECO:0000313" key="10">
    <source>
        <dbReference type="Proteomes" id="UP000199415"/>
    </source>
</evidence>
<evidence type="ECO:0000256" key="6">
    <source>
        <dbReference type="ARBA" id="ARBA00023065"/>
    </source>
</evidence>
<protein>
    <submittedName>
        <fullName evidence="9">V/A-type H+-transporting ATPase subunit I</fullName>
    </submittedName>
</protein>
<evidence type="ECO:0000256" key="2">
    <source>
        <dbReference type="ARBA" id="ARBA00009904"/>
    </source>
</evidence>
<evidence type="ECO:0000313" key="9">
    <source>
        <dbReference type="EMBL" id="SDG44757.1"/>
    </source>
</evidence>
<keyword evidence="6" id="KW-0406">Ion transport</keyword>
<evidence type="ECO:0000256" key="4">
    <source>
        <dbReference type="ARBA" id="ARBA00022692"/>
    </source>
</evidence>
<evidence type="ECO:0000256" key="1">
    <source>
        <dbReference type="ARBA" id="ARBA00004141"/>
    </source>
</evidence>
<keyword evidence="5 8" id="KW-1133">Transmembrane helix</keyword>
<evidence type="ECO:0000256" key="3">
    <source>
        <dbReference type="ARBA" id="ARBA00022448"/>
    </source>
</evidence>
<dbReference type="PANTHER" id="PTHR11629">
    <property type="entry name" value="VACUOLAR PROTON ATPASES"/>
    <property type="match status" value="1"/>
</dbReference>
<feature type="transmembrane region" description="Helical" evidence="8">
    <location>
        <begin position="453"/>
        <end position="472"/>
    </location>
</feature>
<dbReference type="STRING" id="1082479.SAMN05216241_11332"/>
<comment type="similarity">
    <text evidence="2">Belongs to the V-ATPase 116 kDa subunit family.</text>
</comment>
<evidence type="ECO:0000256" key="7">
    <source>
        <dbReference type="ARBA" id="ARBA00023136"/>
    </source>
</evidence>
<dbReference type="Proteomes" id="UP000199415">
    <property type="component" value="Unassembled WGS sequence"/>
</dbReference>
<feature type="transmembrane region" description="Helical" evidence="8">
    <location>
        <begin position="310"/>
        <end position="343"/>
    </location>
</feature>
<dbReference type="PANTHER" id="PTHR11629:SF63">
    <property type="entry name" value="V-TYPE PROTON ATPASE SUBUNIT A"/>
    <property type="match status" value="1"/>
</dbReference>
<gene>
    <name evidence="9" type="ORF">SAMN05216241_11332</name>
</gene>
<feature type="transmembrane region" description="Helical" evidence="8">
    <location>
        <begin position="508"/>
        <end position="529"/>
    </location>
</feature>
<dbReference type="AlphaFoldDB" id="A0A1G7UBD2"/>
<feature type="transmembrane region" description="Helical" evidence="8">
    <location>
        <begin position="395"/>
        <end position="420"/>
    </location>
</feature>
<dbReference type="GO" id="GO:0033179">
    <property type="term" value="C:proton-transporting V-type ATPase, V0 domain"/>
    <property type="evidence" value="ECO:0007669"/>
    <property type="project" value="InterPro"/>
</dbReference>
<name>A0A1G7UBD2_9PROT</name>
<proteinExistence type="inferred from homology"/>
<dbReference type="GO" id="GO:0007035">
    <property type="term" value="P:vacuolar acidification"/>
    <property type="evidence" value="ECO:0007669"/>
    <property type="project" value="TreeGrafter"/>
</dbReference>
<dbReference type="GO" id="GO:0046961">
    <property type="term" value="F:proton-transporting ATPase activity, rotational mechanism"/>
    <property type="evidence" value="ECO:0007669"/>
    <property type="project" value="InterPro"/>
</dbReference>
<comment type="subcellular location">
    <subcellularLocation>
        <location evidence="1">Membrane</location>
        <topology evidence="1">Multi-pass membrane protein</topology>
    </subcellularLocation>
</comment>
<sequence length="597" mass="63692">MRKVTLCGPASAKRGLVRGLQDLGCLHVVPLNPPGDETAATDGQPSEQDAQRALRFLRDAPYRRHQAAETPDTDLGEIVRQVLATKQRRRDLLDQREEIQAQLDALAPWGDFDLPGDDATLGGAQLWFYAVPNRHADTLARIPYAWVEAARSEGARHIVVVTRETPPADMLPVAPVRTNGTGTRALRRELAAIDSELDGLEVERIALTRHIDTIRRGLARAADAAALARTLATTHDETGLFALQAWVPLHRAGELRRRVTAQGMAVRIERPGPQDQPPTLLANAPAAQPGEDLAHFYHVPPARDWDPSGVLLASFALFFAIILSDAGYGAIVLLTAALPLGLWRRGAVGVRMRRLTAALGVASVGVGVLTGSYFGVTPPAGSLAGTLNLVDLTDYTAAMKLAVLIGVLHLALGNAAWAAAHWPRRMAIGRLGWVAATLGGFAAWLAWDAGSRPGALAALGVVGLGLLTVIVFQSDRPVRRPVDHLLRALDGLLGVASVTKLFGDVLSYLRLFALGLATALLAAAFNDIAADVRTSVSGLGVLLAGLVLVAGHGLTFVLAVVSGVVHGLRLDYIEFYGWSLSGEGYPYTPLERTEHRV</sequence>
<feature type="transmembrane region" description="Helical" evidence="8">
    <location>
        <begin position="541"/>
        <end position="565"/>
    </location>
</feature>
<keyword evidence="7 8" id="KW-0472">Membrane</keyword>
<keyword evidence="4 8" id="KW-0812">Transmembrane</keyword>
<dbReference type="EMBL" id="FNCE01000013">
    <property type="protein sequence ID" value="SDG44757.1"/>
    <property type="molecule type" value="Genomic_DNA"/>
</dbReference>
<keyword evidence="10" id="KW-1185">Reference proteome</keyword>
<reference evidence="9 10" key="1">
    <citation type="submission" date="2016-10" db="EMBL/GenBank/DDBJ databases">
        <authorList>
            <person name="de Groot N.N."/>
        </authorList>
    </citation>
    <scope>NUCLEOTIDE SEQUENCE [LARGE SCALE GENOMIC DNA]</scope>
    <source>
        <strain evidence="9 10">DSM 25584</strain>
    </source>
</reference>
<dbReference type="GO" id="GO:0016471">
    <property type="term" value="C:vacuolar proton-transporting V-type ATPase complex"/>
    <property type="evidence" value="ECO:0007669"/>
    <property type="project" value="TreeGrafter"/>
</dbReference>
<keyword evidence="3" id="KW-0813">Transport</keyword>
<evidence type="ECO:0000256" key="8">
    <source>
        <dbReference type="SAM" id="Phobius"/>
    </source>
</evidence>
<organism evidence="9 10">
    <name type="scientific">Limimonas halophila</name>
    <dbReference type="NCBI Taxonomy" id="1082479"/>
    <lineage>
        <taxon>Bacteria</taxon>
        <taxon>Pseudomonadati</taxon>
        <taxon>Pseudomonadota</taxon>
        <taxon>Alphaproteobacteria</taxon>
        <taxon>Rhodospirillales</taxon>
        <taxon>Rhodovibrionaceae</taxon>
        <taxon>Limimonas</taxon>
    </lineage>
</organism>
<accession>A0A1G7UBD2</accession>